<evidence type="ECO:0000313" key="2">
    <source>
        <dbReference type="EMBL" id="SMC68012.1"/>
    </source>
</evidence>
<accession>A0A1W2B5Q7</accession>
<dbReference type="SUPFAM" id="SSF53850">
    <property type="entry name" value="Periplasmic binding protein-like II"/>
    <property type="match status" value="1"/>
</dbReference>
<dbReference type="Pfam" id="PF03401">
    <property type="entry name" value="TctC"/>
    <property type="match status" value="1"/>
</dbReference>
<reference evidence="2 3" key="1">
    <citation type="submission" date="2017-04" db="EMBL/GenBank/DDBJ databases">
        <authorList>
            <person name="Afonso C.L."/>
            <person name="Miller P.J."/>
            <person name="Scott M.A."/>
            <person name="Spackman E."/>
            <person name="Goraichik I."/>
            <person name="Dimitrov K.M."/>
            <person name="Suarez D.L."/>
            <person name="Swayne D.E."/>
        </authorList>
    </citation>
    <scope>NUCLEOTIDE SEQUENCE [LARGE SCALE GENOMIC DNA]</scope>
    <source>
        <strain evidence="2 3">VK13</strain>
    </source>
</reference>
<dbReference type="RefSeq" id="WP_084284455.1">
    <property type="nucleotide sequence ID" value="NZ_FWXJ01000011.1"/>
</dbReference>
<dbReference type="CDD" id="cd13578">
    <property type="entry name" value="PBP2_Bug27"/>
    <property type="match status" value="1"/>
</dbReference>
<dbReference type="Gene3D" id="3.40.190.150">
    <property type="entry name" value="Bordetella uptake gene, domain 1"/>
    <property type="match status" value="1"/>
</dbReference>
<sequence>MKTIRRFSIYLMLVLFLSNVIAAEKYPSRPIRLVVANTAGSSADVMARIIATGLSESFKWNVVVENKPGANGIVGIDMVAKAPPDGYTLGLVVPSLMTVNPHVYKNMPFRPLEDLVPITQTTSIVFALVANPQLPFKNANDLISFSKKNERPLNFSSAGVGNLGHLAAELFSANANIKFTHIPARGDAAGMLDVMGGHTDLMFVPLASAISHIRSGKLNLLAIASPVRVQQFPDVPTLVELGFPEVVIQGWTGLVAPSATPLPVINDLHRAVQQILSDNAIRQSIFQQGMETIGSSSNDFKQFMKMESIKWGNLIQQSGLKLND</sequence>
<keyword evidence="3" id="KW-1185">Reference proteome</keyword>
<dbReference type="Proteomes" id="UP000192708">
    <property type="component" value="Unassembled WGS sequence"/>
</dbReference>
<organism evidence="2 3">
    <name type="scientific">Polynucleobacter kasalickyi</name>
    <dbReference type="NCBI Taxonomy" id="1938817"/>
    <lineage>
        <taxon>Bacteria</taxon>
        <taxon>Pseudomonadati</taxon>
        <taxon>Pseudomonadota</taxon>
        <taxon>Betaproteobacteria</taxon>
        <taxon>Burkholderiales</taxon>
        <taxon>Burkholderiaceae</taxon>
        <taxon>Polynucleobacter</taxon>
    </lineage>
</organism>
<dbReference type="InterPro" id="IPR005064">
    <property type="entry name" value="BUG"/>
</dbReference>
<dbReference type="STRING" id="1938817.SAMN06296008_11178"/>
<comment type="similarity">
    <text evidence="1">Belongs to the UPF0065 (bug) family.</text>
</comment>
<dbReference type="PANTHER" id="PTHR42928">
    <property type="entry name" value="TRICARBOXYLATE-BINDING PROTEIN"/>
    <property type="match status" value="1"/>
</dbReference>
<name>A0A1W2B5Q7_9BURK</name>
<evidence type="ECO:0000256" key="1">
    <source>
        <dbReference type="ARBA" id="ARBA00006987"/>
    </source>
</evidence>
<dbReference type="OrthoDB" id="8678477at2"/>
<protein>
    <submittedName>
        <fullName evidence="2">Tripartite-type tricarboxylate transporter, receptor component TctC</fullName>
    </submittedName>
</protein>
<dbReference type="PIRSF" id="PIRSF017082">
    <property type="entry name" value="YflP"/>
    <property type="match status" value="1"/>
</dbReference>
<gene>
    <name evidence="2" type="ORF">SAMN06296008_11178</name>
</gene>
<dbReference type="InterPro" id="IPR042100">
    <property type="entry name" value="Bug_dom1"/>
</dbReference>
<dbReference type="AlphaFoldDB" id="A0A1W2B5Q7"/>
<dbReference type="PANTHER" id="PTHR42928:SF5">
    <property type="entry name" value="BLR1237 PROTEIN"/>
    <property type="match status" value="1"/>
</dbReference>
<keyword evidence="2" id="KW-0675">Receptor</keyword>
<dbReference type="Gene3D" id="3.40.190.10">
    <property type="entry name" value="Periplasmic binding protein-like II"/>
    <property type="match status" value="1"/>
</dbReference>
<evidence type="ECO:0000313" key="3">
    <source>
        <dbReference type="Proteomes" id="UP000192708"/>
    </source>
</evidence>
<proteinExistence type="inferred from homology"/>
<dbReference type="EMBL" id="FWXJ01000011">
    <property type="protein sequence ID" value="SMC68012.1"/>
    <property type="molecule type" value="Genomic_DNA"/>
</dbReference>